<sequence>MLHTLQMPMKQKVMLEGGFSLGSCVSIKFIVRIIYVYHLIGDGSEEKREVLEELSGSWTEGSSMKWGSVWLILNRLREQIIK</sequence>
<protein>
    <submittedName>
        <fullName evidence="1">Uncharacterized protein</fullName>
    </submittedName>
</protein>
<evidence type="ECO:0000313" key="2">
    <source>
        <dbReference type="Proteomes" id="UP000799757"/>
    </source>
</evidence>
<organism evidence="1 2">
    <name type="scientific">Melanomma pulvis-pyrius CBS 109.77</name>
    <dbReference type="NCBI Taxonomy" id="1314802"/>
    <lineage>
        <taxon>Eukaryota</taxon>
        <taxon>Fungi</taxon>
        <taxon>Dikarya</taxon>
        <taxon>Ascomycota</taxon>
        <taxon>Pezizomycotina</taxon>
        <taxon>Dothideomycetes</taxon>
        <taxon>Pleosporomycetidae</taxon>
        <taxon>Pleosporales</taxon>
        <taxon>Melanommataceae</taxon>
        <taxon>Melanomma</taxon>
    </lineage>
</organism>
<accession>A0A6A6XNW5</accession>
<dbReference type="Proteomes" id="UP000799757">
    <property type="component" value="Unassembled WGS sequence"/>
</dbReference>
<evidence type="ECO:0000313" key="1">
    <source>
        <dbReference type="EMBL" id="KAF2798039.1"/>
    </source>
</evidence>
<proteinExistence type="predicted"/>
<keyword evidence="2" id="KW-1185">Reference proteome</keyword>
<gene>
    <name evidence="1" type="ORF">K505DRAFT_122678</name>
</gene>
<name>A0A6A6XNW5_9PLEO</name>
<reference evidence="1" key="1">
    <citation type="journal article" date="2020" name="Stud. Mycol.">
        <title>101 Dothideomycetes genomes: a test case for predicting lifestyles and emergence of pathogens.</title>
        <authorList>
            <person name="Haridas S."/>
            <person name="Albert R."/>
            <person name="Binder M."/>
            <person name="Bloem J."/>
            <person name="Labutti K."/>
            <person name="Salamov A."/>
            <person name="Andreopoulos B."/>
            <person name="Baker S."/>
            <person name="Barry K."/>
            <person name="Bills G."/>
            <person name="Bluhm B."/>
            <person name="Cannon C."/>
            <person name="Castanera R."/>
            <person name="Culley D."/>
            <person name="Daum C."/>
            <person name="Ezra D."/>
            <person name="Gonzalez J."/>
            <person name="Henrissat B."/>
            <person name="Kuo A."/>
            <person name="Liang C."/>
            <person name="Lipzen A."/>
            <person name="Lutzoni F."/>
            <person name="Magnuson J."/>
            <person name="Mondo S."/>
            <person name="Nolan M."/>
            <person name="Ohm R."/>
            <person name="Pangilinan J."/>
            <person name="Park H.-J."/>
            <person name="Ramirez L."/>
            <person name="Alfaro M."/>
            <person name="Sun H."/>
            <person name="Tritt A."/>
            <person name="Yoshinaga Y."/>
            <person name="Zwiers L.-H."/>
            <person name="Turgeon B."/>
            <person name="Goodwin S."/>
            <person name="Spatafora J."/>
            <person name="Crous P."/>
            <person name="Grigoriev I."/>
        </authorList>
    </citation>
    <scope>NUCLEOTIDE SEQUENCE</scope>
    <source>
        <strain evidence="1">CBS 109.77</strain>
    </source>
</reference>
<dbReference type="EMBL" id="MU001792">
    <property type="protein sequence ID" value="KAF2798039.1"/>
    <property type="molecule type" value="Genomic_DNA"/>
</dbReference>
<dbReference type="AlphaFoldDB" id="A0A6A6XNW5"/>